<feature type="compositionally biased region" description="Low complexity" evidence="1">
    <location>
        <begin position="9"/>
        <end position="49"/>
    </location>
</feature>
<feature type="region of interest" description="Disordered" evidence="1">
    <location>
        <begin position="1"/>
        <end position="53"/>
    </location>
</feature>
<dbReference type="GO" id="GO:0051260">
    <property type="term" value="P:protein homooligomerization"/>
    <property type="evidence" value="ECO:0007669"/>
    <property type="project" value="InterPro"/>
</dbReference>
<comment type="caution">
    <text evidence="3">The sequence shown here is derived from an EMBL/GenBank/DDBJ whole genome shotgun (WGS) entry which is preliminary data.</text>
</comment>
<dbReference type="InterPro" id="IPR003131">
    <property type="entry name" value="T1-type_BTB"/>
</dbReference>
<sequence>MAGVKRKMSSPLSPSSVTSSPVNSVCGTPPPSTTTSGSHSTSQSTTATGVPRVAQTRPYSAPVHIDVGGQIYTSSLDTLTRFPESKLSKLFNGTIPIVLDSLKQHYFIDRDGHMFRHVLNFLRTSRLILPESFTEIEALFEEAQYYELTPMVEQIETIKNSMKSQKEKQSPPVVKVEPGSSGHECVIVHTTPDCGERISLSGDKNLIYEVFPEVGNHLCNSGTGHVIAAGWAQESDYVIRFPLNGFCKMNAVQVLQRLLQYGFKVIASSGGGLEGSQFSEYVLSRTNTANGLMH</sequence>
<evidence type="ECO:0000256" key="1">
    <source>
        <dbReference type="SAM" id="MobiDB-lite"/>
    </source>
</evidence>
<evidence type="ECO:0000313" key="3">
    <source>
        <dbReference type="EMBL" id="PIK43717.1"/>
    </source>
</evidence>
<dbReference type="Pfam" id="PF02214">
    <property type="entry name" value="BTB_2"/>
    <property type="match status" value="1"/>
</dbReference>
<protein>
    <submittedName>
        <fullName evidence="3">Putative BTB/POZ domain-containing protein kctd15-like</fullName>
    </submittedName>
</protein>
<feature type="domain" description="BTB" evidence="2">
    <location>
        <begin position="61"/>
        <end position="163"/>
    </location>
</feature>
<dbReference type="InterPro" id="IPR048595">
    <property type="entry name" value="KCTD1-15-like_C"/>
</dbReference>
<gene>
    <name evidence="3" type="ORF">BSL78_19417</name>
</gene>
<dbReference type="SUPFAM" id="SSF54695">
    <property type="entry name" value="POZ domain"/>
    <property type="match status" value="1"/>
</dbReference>
<reference evidence="3 4" key="1">
    <citation type="journal article" date="2017" name="PLoS Biol.">
        <title>The sea cucumber genome provides insights into morphological evolution and visceral regeneration.</title>
        <authorList>
            <person name="Zhang X."/>
            <person name="Sun L."/>
            <person name="Yuan J."/>
            <person name="Sun Y."/>
            <person name="Gao Y."/>
            <person name="Zhang L."/>
            <person name="Li S."/>
            <person name="Dai H."/>
            <person name="Hamel J.F."/>
            <person name="Liu C."/>
            <person name="Yu Y."/>
            <person name="Liu S."/>
            <person name="Lin W."/>
            <person name="Guo K."/>
            <person name="Jin S."/>
            <person name="Xu P."/>
            <person name="Storey K.B."/>
            <person name="Huan P."/>
            <person name="Zhang T."/>
            <person name="Zhou Y."/>
            <person name="Zhang J."/>
            <person name="Lin C."/>
            <person name="Li X."/>
            <person name="Xing L."/>
            <person name="Huo D."/>
            <person name="Sun M."/>
            <person name="Wang L."/>
            <person name="Mercier A."/>
            <person name="Li F."/>
            <person name="Yang H."/>
            <person name="Xiang J."/>
        </authorList>
    </citation>
    <scope>NUCLEOTIDE SEQUENCE [LARGE SCALE GENOMIC DNA]</scope>
    <source>
        <strain evidence="3">Shaxun</strain>
        <tissue evidence="3">Muscle</tissue>
    </source>
</reference>
<dbReference type="InterPro" id="IPR000210">
    <property type="entry name" value="BTB/POZ_dom"/>
</dbReference>
<evidence type="ECO:0000313" key="4">
    <source>
        <dbReference type="Proteomes" id="UP000230750"/>
    </source>
</evidence>
<accession>A0A2G8K6S2</accession>
<keyword evidence="4" id="KW-1185">Reference proteome</keyword>
<dbReference type="Gene3D" id="3.30.710.10">
    <property type="entry name" value="Potassium Channel Kv1.1, Chain A"/>
    <property type="match status" value="1"/>
</dbReference>
<dbReference type="EMBL" id="MRZV01000830">
    <property type="protein sequence ID" value="PIK43717.1"/>
    <property type="molecule type" value="Genomic_DNA"/>
</dbReference>
<proteinExistence type="predicted"/>
<organism evidence="3 4">
    <name type="scientific">Stichopus japonicus</name>
    <name type="common">Sea cucumber</name>
    <dbReference type="NCBI Taxonomy" id="307972"/>
    <lineage>
        <taxon>Eukaryota</taxon>
        <taxon>Metazoa</taxon>
        <taxon>Echinodermata</taxon>
        <taxon>Eleutherozoa</taxon>
        <taxon>Echinozoa</taxon>
        <taxon>Holothuroidea</taxon>
        <taxon>Aspidochirotacea</taxon>
        <taxon>Aspidochirotida</taxon>
        <taxon>Stichopodidae</taxon>
        <taxon>Apostichopus</taxon>
    </lineage>
</organism>
<dbReference type="STRING" id="307972.A0A2G8K6S2"/>
<dbReference type="OrthoDB" id="2414723at2759"/>
<dbReference type="AlphaFoldDB" id="A0A2G8K6S2"/>
<dbReference type="PANTHER" id="PTHR14499">
    <property type="entry name" value="POTASSIUM CHANNEL TETRAMERIZATION DOMAIN-CONTAINING"/>
    <property type="match status" value="1"/>
</dbReference>
<dbReference type="CDD" id="cd18361">
    <property type="entry name" value="BTB_POZ_KCTD1-like"/>
    <property type="match status" value="1"/>
</dbReference>
<dbReference type="InterPro" id="IPR011333">
    <property type="entry name" value="SKP1/BTB/POZ_sf"/>
</dbReference>
<name>A0A2G8K6S2_STIJA</name>
<evidence type="ECO:0000259" key="2">
    <source>
        <dbReference type="SMART" id="SM00225"/>
    </source>
</evidence>
<dbReference type="Pfam" id="PF20871">
    <property type="entry name" value="KCTD1-15_CTD"/>
    <property type="match status" value="1"/>
</dbReference>
<dbReference type="PANTHER" id="PTHR14499:SF67">
    <property type="entry name" value="BTB_POZ DOMAIN-CONTAINING PROTEIN TIWAZ"/>
    <property type="match status" value="1"/>
</dbReference>
<dbReference type="SMART" id="SM00225">
    <property type="entry name" value="BTB"/>
    <property type="match status" value="1"/>
</dbReference>
<dbReference type="Proteomes" id="UP000230750">
    <property type="component" value="Unassembled WGS sequence"/>
</dbReference>